<accession>A0A2C5XV11</accession>
<evidence type="ECO:0000313" key="4">
    <source>
        <dbReference type="Proteomes" id="UP000226192"/>
    </source>
</evidence>
<evidence type="ECO:0000313" key="3">
    <source>
        <dbReference type="EMBL" id="PHH58544.1"/>
    </source>
</evidence>
<feature type="compositionally biased region" description="Polar residues" evidence="1">
    <location>
        <begin position="39"/>
        <end position="60"/>
    </location>
</feature>
<dbReference type="CDD" id="cd00084">
    <property type="entry name" value="HMG-box_SF"/>
    <property type="match status" value="1"/>
</dbReference>
<feature type="domain" description="SprT-like" evidence="2">
    <location>
        <begin position="323"/>
        <end position="483"/>
    </location>
</feature>
<dbReference type="PANTHER" id="PTHR23099">
    <property type="entry name" value="TRANSCRIPTIONAL REGULATOR"/>
    <property type="match status" value="1"/>
</dbReference>
<gene>
    <name evidence="3" type="ORF">CDD81_5430</name>
</gene>
<feature type="compositionally biased region" description="Polar residues" evidence="1">
    <location>
        <begin position="70"/>
        <end position="84"/>
    </location>
</feature>
<keyword evidence="4" id="KW-1185">Reference proteome</keyword>
<dbReference type="Pfam" id="PF17283">
    <property type="entry name" value="Zn_ribbon_SprT"/>
    <property type="match status" value="1"/>
</dbReference>
<dbReference type="Gene3D" id="1.10.30.10">
    <property type="entry name" value="High mobility group box domain"/>
    <property type="match status" value="1"/>
</dbReference>
<dbReference type="InterPro" id="IPR006640">
    <property type="entry name" value="SprT-like_domain"/>
</dbReference>
<dbReference type="SMART" id="SM00731">
    <property type="entry name" value="SprT"/>
    <property type="match status" value="1"/>
</dbReference>
<dbReference type="Pfam" id="PF10263">
    <property type="entry name" value="SprT-like"/>
    <property type="match status" value="1"/>
</dbReference>
<dbReference type="AlphaFoldDB" id="A0A2C5XV11"/>
<dbReference type="GO" id="GO:0006950">
    <property type="term" value="P:response to stress"/>
    <property type="evidence" value="ECO:0007669"/>
    <property type="project" value="UniProtKB-ARBA"/>
</dbReference>
<dbReference type="InterPro" id="IPR036910">
    <property type="entry name" value="HMG_box_dom_sf"/>
</dbReference>
<name>A0A2C5XV11_9HYPO</name>
<feature type="region of interest" description="Disordered" evidence="1">
    <location>
        <begin position="1"/>
        <end position="87"/>
    </location>
</feature>
<proteinExistence type="predicted"/>
<dbReference type="SUPFAM" id="SSF47095">
    <property type="entry name" value="HMG-box"/>
    <property type="match status" value="1"/>
</dbReference>
<dbReference type="InterPro" id="IPR035240">
    <property type="entry name" value="SprT_Zn_ribbon"/>
</dbReference>
<feature type="compositionally biased region" description="Basic and acidic residues" evidence="1">
    <location>
        <begin position="28"/>
        <end position="38"/>
    </location>
</feature>
<feature type="compositionally biased region" description="Basic and acidic residues" evidence="1">
    <location>
        <begin position="1"/>
        <end position="17"/>
    </location>
</feature>
<reference evidence="3 4" key="1">
    <citation type="submission" date="2017-06" db="EMBL/GenBank/DDBJ databases">
        <title>Ant-infecting Ophiocordyceps genomes reveal a high diversity of potential behavioral manipulation genes and a possible major role for enterotoxins.</title>
        <authorList>
            <person name="De Bekker C."/>
            <person name="Evans H.C."/>
            <person name="Brachmann A."/>
            <person name="Hughes D.P."/>
        </authorList>
    </citation>
    <scope>NUCLEOTIDE SEQUENCE [LARGE SCALE GENOMIC DNA]</scope>
    <source>
        <strain evidence="3 4">Map64</strain>
    </source>
</reference>
<organism evidence="3 4">
    <name type="scientific">Ophiocordyceps australis</name>
    <dbReference type="NCBI Taxonomy" id="1399860"/>
    <lineage>
        <taxon>Eukaryota</taxon>
        <taxon>Fungi</taxon>
        <taxon>Dikarya</taxon>
        <taxon>Ascomycota</taxon>
        <taxon>Pezizomycotina</taxon>
        <taxon>Sordariomycetes</taxon>
        <taxon>Hypocreomycetidae</taxon>
        <taxon>Hypocreales</taxon>
        <taxon>Ophiocordycipitaceae</taxon>
        <taxon>Ophiocordyceps</taxon>
    </lineage>
</organism>
<evidence type="ECO:0000259" key="2">
    <source>
        <dbReference type="SMART" id="SM00731"/>
    </source>
</evidence>
<sequence length="570" mass="63789">MSRTTCLEDIKSDRKSDQPYSRGYSIGDKNDIRPKDSQESFTHNSYPDNSPNSATENQSEGDVCDREETSSVYQTATEDLTSNEIDSDCVRDEAAKDLVSTHAPVIETETDSILNRSGSIYFDSQPNESSFEARPQLRKPFGKHLRQNRYENPKLERHQDEGVMSRLQQEATRTQTESSSETEFSTLSTRPQTRPLGLEIMPRESLEGSHKMEELAVSTSSLDTSSLSLIDSSGEVVAASEDQIELPFMTPRKKQANAPSLTLPCELPGNLKTSDRPSALAPWGKVAPVKPSPNKQTRNIFDKSKDTFAKDFLSELDAKITKGEIARMTQLTGGVKVIWTKSLNTTAGRANWRQETGQSRLVDGAAKLEQRHHASIELAEKVINDESKLLNVVAHEFCHLANFMISGVNNRPHGSEFQAWAAKCSRAFGKSHGIHVTTRHTYEIDFRFVWRCTSCDYEYKRHSRSINPGRHGCGNCKGILKQIKPVPRVAKGGATGNRVGKPNQYQTFVKQHMKTVRKENPGSPQKDLMKMVAERWALDKKRAKIESIAKSDKEDVGGVVDQMEQLTLNQ</sequence>
<feature type="compositionally biased region" description="Low complexity" evidence="1">
    <location>
        <begin position="168"/>
        <end position="189"/>
    </location>
</feature>
<dbReference type="PANTHER" id="PTHR23099:SF0">
    <property type="entry name" value="GERM CELL NUCLEAR ACIDIC PROTEIN"/>
    <property type="match status" value="1"/>
</dbReference>
<dbReference type="GO" id="GO:0005634">
    <property type="term" value="C:nucleus"/>
    <property type="evidence" value="ECO:0007669"/>
    <property type="project" value="TreeGrafter"/>
</dbReference>
<dbReference type="Proteomes" id="UP000226192">
    <property type="component" value="Unassembled WGS sequence"/>
</dbReference>
<dbReference type="STRING" id="1399860.A0A2C5XV11"/>
<evidence type="ECO:0000256" key="1">
    <source>
        <dbReference type="SAM" id="MobiDB-lite"/>
    </source>
</evidence>
<dbReference type="OrthoDB" id="20772at2759"/>
<feature type="compositionally biased region" description="Basic and acidic residues" evidence="1">
    <location>
        <begin position="148"/>
        <end position="163"/>
    </location>
</feature>
<protein>
    <recommendedName>
        <fullName evidence="2">SprT-like domain-containing protein</fullName>
    </recommendedName>
</protein>
<dbReference type="EMBL" id="NJET01000411">
    <property type="protein sequence ID" value="PHH58544.1"/>
    <property type="molecule type" value="Genomic_DNA"/>
</dbReference>
<comment type="caution">
    <text evidence="3">The sequence shown here is derived from an EMBL/GenBank/DDBJ whole genome shotgun (WGS) entry which is preliminary data.</text>
</comment>
<feature type="region of interest" description="Disordered" evidence="1">
    <location>
        <begin position="148"/>
        <end position="190"/>
    </location>
</feature>